<reference evidence="2" key="1">
    <citation type="submission" date="2021-05" db="EMBL/GenBank/DDBJ databases">
        <title>Encephalitozoon hellem ATCC 50604 Complete Genome.</title>
        <authorList>
            <person name="Mascarenhas dos Santos A.C."/>
            <person name="Julian A.T."/>
            <person name="Pombert J.-F."/>
        </authorList>
    </citation>
    <scope>NUCLEOTIDE SEQUENCE</scope>
    <source>
        <strain evidence="2">ATCC 50604</strain>
    </source>
</reference>
<dbReference type="Proteomes" id="UP001059546">
    <property type="component" value="Chromosome IX"/>
</dbReference>
<dbReference type="SUPFAM" id="SSF53474">
    <property type="entry name" value="alpha/beta-Hydrolases"/>
    <property type="match status" value="1"/>
</dbReference>
<keyword evidence="1" id="KW-0812">Transmembrane</keyword>
<dbReference type="InterPro" id="IPR029058">
    <property type="entry name" value="AB_hydrolase_fold"/>
</dbReference>
<evidence type="ECO:0000313" key="3">
    <source>
        <dbReference type="Proteomes" id="UP001059546"/>
    </source>
</evidence>
<name>A0A9Q9C4G7_ENCHE</name>
<keyword evidence="1" id="KW-1133">Transmembrane helix</keyword>
<gene>
    <name evidence="2" type="ORF">GPU96_09g17590</name>
</gene>
<organism evidence="2 3">
    <name type="scientific">Encephalitozoon hellem</name>
    <name type="common">Microsporidian parasite</name>
    <dbReference type="NCBI Taxonomy" id="27973"/>
    <lineage>
        <taxon>Eukaryota</taxon>
        <taxon>Fungi</taxon>
        <taxon>Fungi incertae sedis</taxon>
        <taxon>Microsporidia</taxon>
        <taxon>Unikaryonidae</taxon>
        <taxon>Encephalitozoon</taxon>
    </lineage>
</organism>
<accession>A0A9Q9C4G7</accession>
<proteinExistence type="predicted"/>
<keyword evidence="1" id="KW-0472">Membrane</keyword>
<dbReference type="PANTHER" id="PTHR12277:SF81">
    <property type="entry name" value="PROTEIN ABHD13"/>
    <property type="match status" value="1"/>
</dbReference>
<dbReference type="PANTHER" id="PTHR12277">
    <property type="entry name" value="ALPHA/BETA HYDROLASE DOMAIN-CONTAINING PROTEIN"/>
    <property type="match status" value="1"/>
</dbReference>
<dbReference type="AlphaFoldDB" id="A0A9Q9C4G7"/>
<protein>
    <submittedName>
        <fullName evidence="2">Esterase</fullName>
    </submittedName>
</protein>
<dbReference type="EMBL" id="CP075155">
    <property type="protein sequence ID" value="UTX43979.1"/>
    <property type="molecule type" value="Genomic_DNA"/>
</dbReference>
<evidence type="ECO:0000256" key="1">
    <source>
        <dbReference type="SAM" id="Phobius"/>
    </source>
</evidence>
<evidence type="ECO:0000313" key="2">
    <source>
        <dbReference type="EMBL" id="UTX43979.1"/>
    </source>
</evidence>
<feature type="transmembrane region" description="Helical" evidence="1">
    <location>
        <begin position="6"/>
        <end position="31"/>
    </location>
</feature>
<sequence length="265" mass="29819">MVSDSIAVPSMHIVLAAMVLLLDFLFLLFTIQRSLYFFGKSARRRLESIRVKLAPGGRSELYLVDCMSCADLIYLPGNFVAVEEHIEFCKYMSKMLECNVVSMVYRGVAGNQHSPSEKGIIEDLSPISQWISRRSTRKVVLGFSIGSAVGVRLAERCHVDALVLVNPFVSLREVVGNILFGKVLKHLVVDEWDNASRMKGIDAPVHFIVSSSDEIVPPSHADELIKRTRNPRKIVIPGADHNEPMRNFTAHLYPVVDKILMERYH</sequence>
<dbReference type="Gene3D" id="3.40.50.1820">
    <property type="entry name" value="alpha/beta hydrolase"/>
    <property type="match status" value="1"/>
</dbReference>